<keyword evidence="3" id="KW-1185">Reference proteome</keyword>
<dbReference type="SUPFAM" id="SSF54909">
    <property type="entry name" value="Dimeric alpha+beta barrel"/>
    <property type="match status" value="1"/>
</dbReference>
<protein>
    <recommendedName>
        <fullName evidence="1">ABM domain-containing protein</fullName>
    </recommendedName>
</protein>
<comment type="caution">
    <text evidence="2">The sequence shown here is derived from an EMBL/GenBank/DDBJ whole genome shotgun (WGS) entry which is preliminary data.</text>
</comment>
<dbReference type="PANTHER" id="PTHR38052:SF1">
    <property type="entry name" value="ABM DOMAIN-CONTAINING PROTEIN"/>
    <property type="match status" value="1"/>
</dbReference>
<evidence type="ECO:0000313" key="3">
    <source>
        <dbReference type="Proteomes" id="UP001221142"/>
    </source>
</evidence>
<reference evidence="2" key="1">
    <citation type="submission" date="2023-03" db="EMBL/GenBank/DDBJ databases">
        <title>Massive genome expansion in bonnet fungi (Mycena s.s.) driven by repeated elements and novel gene families across ecological guilds.</title>
        <authorList>
            <consortium name="Lawrence Berkeley National Laboratory"/>
            <person name="Harder C.B."/>
            <person name="Miyauchi S."/>
            <person name="Viragh M."/>
            <person name="Kuo A."/>
            <person name="Thoen E."/>
            <person name="Andreopoulos B."/>
            <person name="Lu D."/>
            <person name="Skrede I."/>
            <person name="Drula E."/>
            <person name="Henrissat B."/>
            <person name="Morin E."/>
            <person name="Kohler A."/>
            <person name="Barry K."/>
            <person name="LaButti K."/>
            <person name="Morin E."/>
            <person name="Salamov A."/>
            <person name="Lipzen A."/>
            <person name="Mereny Z."/>
            <person name="Hegedus B."/>
            <person name="Baldrian P."/>
            <person name="Stursova M."/>
            <person name="Weitz H."/>
            <person name="Taylor A."/>
            <person name="Grigoriev I.V."/>
            <person name="Nagy L.G."/>
            <person name="Martin F."/>
            <person name="Kauserud H."/>
        </authorList>
    </citation>
    <scope>NUCLEOTIDE SEQUENCE</scope>
    <source>
        <strain evidence="2">9284</strain>
    </source>
</reference>
<evidence type="ECO:0000313" key="2">
    <source>
        <dbReference type="EMBL" id="KAJ7628688.1"/>
    </source>
</evidence>
<feature type="non-terminal residue" evidence="2">
    <location>
        <position position="159"/>
    </location>
</feature>
<dbReference type="InterPro" id="IPR007138">
    <property type="entry name" value="ABM_dom"/>
</dbReference>
<accession>A0AAD7FN81</accession>
<dbReference type="Proteomes" id="UP001221142">
    <property type="component" value="Unassembled WGS sequence"/>
</dbReference>
<name>A0AAD7FN81_9AGAR</name>
<sequence length="159" mass="18224">IYIKDEGTLDWIIVQNPKDPRSWRIIERYESQASVKTHMSNPFFKTFGRSITPLVSKPLVVTPFNEVVYPVKVGRPLCIVGLTDLEAGKAMMTFKLLVEVSLLQYRRYVGLMSIAGINIFKSAFASWPRSSKEAKSWSLFTRITAWLSCRKQQYSLLSI</sequence>
<dbReference type="PROSITE" id="PS51725">
    <property type="entry name" value="ABM"/>
    <property type="match status" value="1"/>
</dbReference>
<evidence type="ECO:0000259" key="1">
    <source>
        <dbReference type="PROSITE" id="PS51725"/>
    </source>
</evidence>
<organism evidence="2 3">
    <name type="scientific">Roridomyces roridus</name>
    <dbReference type="NCBI Taxonomy" id="1738132"/>
    <lineage>
        <taxon>Eukaryota</taxon>
        <taxon>Fungi</taxon>
        <taxon>Dikarya</taxon>
        <taxon>Basidiomycota</taxon>
        <taxon>Agaricomycotina</taxon>
        <taxon>Agaricomycetes</taxon>
        <taxon>Agaricomycetidae</taxon>
        <taxon>Agaricales</taxon>
        <taxon>Marasmiineae</taxon>
        <taxon>Mycenaceae</taxon>
        <taxon>Roridomyces</taxon>
    </lineage>
</organism>
<dbReference type="EMBL" id="JARKIF010000010">
    <property type="protein sequence ID" value="KAJ7628688.1"/>
    <property type="molecule type" value="Genomic_DNA"/>
</dbReference>
<feature type="domain" description="ABM" evidence="1">
    <location>
        <begin position="1"/>
        <end position="64"/>
    </location>
</feature>
<dbReference type="Gene3D" id="3.30.70.100">
    <property type="match status" value="1"/>
</dbReference>
<dbReference type="AlphaFoldDB" id="A0AAD7FN81"/>
<dbReference type="PANTHER" id="PTHR38052">
    <property type="entry name" value="EXPRESSED PROTEIN"/>
    <property type="match status" value="1"/>
</dbReference>
<gene>
    <name evidence="2" type="ORF">FB45DRAFT_748326</name>
</gene>
<proteinExistence type="predicted"/>
<dbReference type="InterPro" id="IPR011008">
    <property type="entry name" value="Dimeric_a/b-barrel"/>
</dbReference>
<dbReference type="Pfam" id="PF03992">
    <property type="entry name" value="ABM"/>
    <property type="match status" value="1"/>
</dbReference>